<name>A0A820GRN3_9BILA</name>
<dbReference type="InterPro" id="IPR016181">
    <property type="entry name" value="Acyl_CoA_acyltransferase"/>
</dbReference>
<gene>
    <name evidence="1" type="ORF">OTI717_LOCUS41491</name>
</gene>
<organism evidence="1 2">
    <name type="scientific">Rotaria sordida</name>
    <dbReference type="NCBI Taxonomy" id="392033"/>
    <lineage>
        <taxon>Eukaryota</taxon>
        <taxon>Metazoa</taxon>
        <taxon>Spiralia</taxon>
        <taxon>Gnathifera</taxon>
        <taxon>Rotifera</taxon>
        <taxon>Eurotatoria</taxon>
        <taxon>Bdelloidea</taxon>
        <taxon>Philodinida</taxon>
        <taxon>Philodinidae</taxon>
        <taxon>Rotaria</taxon>
    </lineage>
</organism>
<reference evidence="1" key="1">
    <citation type="submission" date="2021-02" db="EMBL/GenBank/DDBJ databases">
        <authorList>
            <person name="Nowell W R."/>
        </authorList>
    </citation>
    <scope>NUCLEOTIDE SEQUENCE</scope>
</reference>
<accession>A0A820GRN3</accession>
<dbReference type="SUPFAM" id="SSF55729">
    <property type="entry name" value="Acyl-CoA N-acyltransferases (Nat)"/>
    <property type="match status" value="1"/>
</dbReference>
<evidence type="ECO:0008006" key="3">
    <source>
        <dbReference type="Google" id="ProtNLM"/>
    </source>
</evidence>
<dbReference type="Gene3D" id="3.40.630.30">
    <property type="match status" value="1"/>
</dbReference>
<proteinExistence type="predicted"/>
<comment type="caution">
    <text evidence="1">The sequence shown here is derived from an EMBL/GenBank/DDBJ whole genome shotgun (WGS) entry which is preliminary data.</text>
</comment>
<dbReference type="Pfam" id="PF13527">
    <property type="entry name" value="Acetyltransf_9"/>
    <property type="match status" value="1"/>
</dbReference>
<evidence type="ECO:0000313" key="1">
    <source>
        <dbReference type="EMBL" id="CAF4283372.1"/>
    </source>
</evidence>
<dbReference type="CDD" id="cd04301">
    <property type="entry name" value="NAT_SF"/>
    <property type="match status" value="1"/>
</dbReference>
<evidence type="ECO:0000313" key="2">
    <source>
        <dbReference type="Proteomes" id="UP000663823"/>
    </source>
</evidence>
<feature type="non-terminal residue" evidence="1">
    <location>
        <position position="69"/>
    </location>
</feature>
<dbReference type="Proteomes" id="UP000663823">
    <property type="component" value="Unassembled WGS sequence"/>
</dbReference>
<sequence>MILRSDNNQTYLCGVISNVATLAEFRNQGLSRQLLQQAINKMEQEAFDISLLGTGRQVIDNCDSSKVFD</sequence>
<protein>
    <recommendedName>
        <fullName evidence="3">N-acetyltransferase domain-containing protein</fullName>
    </recommendedName>
</protein>
<dbReference type="AlphaFoldDB" id="A0A820GRN3"/>
<dbReference type="EMBL" id="CAJOAX010041667">
    <property type="protein sequence ID" value="CAF4283372.1"/>
    <property type="molecule type" value="Genomic_DNA"/>
</dbReference>